<accession>A0A388L282</accession>
<dbReference type="PANTHER" id="PTHR10492">
    <property type="match status" value="1"/>
</dbReference>
<evidence type="ECO:0000313" key="2">
    <source>
        <dbReference type="EMBL" id="GBG76434.1"/>
    </source>
</evidence>
<dbReference type="STRING" id="69332.A0A388L282"/>
<dbReference type="Gramene" id="GBG76434">
    <property type="protein sequence ID" value="GBG76434"/>
    <property type="gene ID" value="CBR_g22182"/>
</dbReference>
<protein>
    <recommendedName>
        <fullName evidence="1">Helitron helicase-like domain-containing protein</fullName>
    </recommendedName>
</protein>
<dbReference type="Proteomes" id="UP000265515">
    <property type="component" value="Unassembled WGS sequence"/>
</dbReference>
<proteinExistence type="predicted"/>
<evidence type="ECO:0000313" key="3">
    <source>
        <dbReference type="Proteomes" id="UP000265515"/>
    </source>
</evidence>
<dbReference type="EMBL" id="BFEA01000244">
    <property type="protein sequence ID" value="GBG76434.1"/>
    <property type="molecule type" value="Genomic_DNA"/>
</dbReference>
<dbReference type="Pfam" id="PF14214">
    <property type="entry name" value="Helitron_like_N"/>
    <property type="match status" value="1"/>
</dbReference>
<organism evidence="2 3">
    <name type="scientific">Chara braunii</name>
    <name type="common">Braun's stonewort</name>
    <dbReference type="NCBI Taxonomy" id="69332"/>
    <lineage>
        <taxon>Eukaryota</taxon>
        <taxon>Viridiplantae</taxon>
        <taxon>Streptophyta</taxon>
        <taxon>Charophyceae</taxon>
        <taxon>Charales</taxon>
        <taxon>Characeae</taxon>
        <taxon>Chara</taxon>
    </lineage>
</organism>
<evidence type="ECO:0000259" key="1">
    <source>
        <dbReference type="Pfam" id="PF14214"/>
    </source>
</evidence>
<gene>
    <name evidence="2" type="ORF">CBR_g22182</name>
</gene>
<dbReference type="PANTHER" id="PTHR10492:SF57">
    <property type="entry name" value="ATP-DEPENDENT DNA HELICASE"/>
    <property type="match status" value="1"/>
</dbReference>
<reference evidence="2 3" key="1">
    <citation type="journal article" date="2018" name="Cell">
        <title>The Chara Genome: Secondary Complexity and Implications for Plant Terrestrialization.</title>
        <authorList>
            <person name="Nishiyama T."/>
            <person name="Sakayama H."/>
            <person name="Vries J.D."/>
            <person name="Buschmann H."/>
            <person name="Saint-Marcoux D."/>
            <person name="Ullrich K.K."/>
            <person name="Haas F.B."/>
            <person name="Vanderstraeten L."/>
            <person name="Becker D."/>
            <person name="Lang D."/>
            <person name="Vosolsobe S."/>
            <person name="Rombauts S."/>
            <person name="Wilhelmsson P.K.I."/>
            <person name="Janitza P."/>
            <person name="Kern R."/>
            <person name="Heyl A."/>
            <person name="Rumpler F."/>
            <person name="Villalobos L.I.A.C."/>
            <person name="Clay J.M."/>
            <person name="Skokan R."/>
            <person name="Toyoda A."/>
            <person name="Suzuki Y."/>
            <person name="Kagoshima H."/>
            <person name="Schijlen E."/>
            <person name="Tajeshwar N."/>
            <person name="Catarino B."/>
            <person name="Hetherington A.J."/>
            <person name="Saltykova A."/>
            <person name="Bonnot C."/>
            <person name="Breuninger H."/>
            <person name="Symeonidi A."/>
            <person name="Radhakrishnan G.V."/>
            <person name="Van Nieuwerburgh F."/>
            <person name="Deforce D."/>
            <person name="Chang C."/>
            <person name="Karol K.G."/>
            <person name="Hedrich R."/>
            <person name="Ulvskov P."/>
            <person name="Glockner G."/>
            <person name="Delwiche C.F."/>
            <person name="Petrasek J."/>
            <person name="Van de Peer Y."/>
            <person name="Friml J."/>
            <person name="Beilby M."/>
            <person name="Dolan L."/>
            <person name="Kohara Y."/>
            <person name="Sugano S."/>
            <person name="Fujiyama A."/>
            <person name="Delaux P.-M."/>
            <person name="Quint M."/>
            <person name="TheiBen G."/>
            <person name="Hagemann M."/>
            <person name="Harholt J."/>
            <person name="Dunand C."/>
            <person name="Zachgo S."/>
            <person name="Langdale J."/>
            <person name="Maumus F."/>
            <person name="Straeten D.V.D."/>
            <person name="Gould S.B."/>
            <person name="Rensing S.A."/>
        </authorList>
    </citation>
    <scope>NUCLEOTIDE SEQUENCE [LARGE SCALE GENOMIC DNA]</scope>
    <source>
        <strain evidence="2 3">S276</strain>
    </source>
</reference>
<dbReference type="AlphaFoldDB" id="A0A388L282"/>
<keyword evidence="3" id="KW-1185">Reference proteome</keyword>
<sequence length="564" mass="65881">MTCNTNWSEIKQALLSDQYPNDRLDFLARVFKGYLAQLIDEIKNKRIFGRVSGMLYVVEFQKRGLPHAHILVILHPDDKIRDADAVDNVVCAEIPPEGELREKVAKFTLHRICGAEKRDASCTEDGECTKGFPKNSISTTTFKDEQMYPSYRRRKPSDGGFTIVQNGVVYDNRCVVPYNPYLLMRFNCHLNVEYCANIKACKYVYKYVYKGCDRAMVYERDNNAPIDKVKLYQDMRIVGACEACWRLFEFDVAEQWPAVERLPVHLENMQKVQFEPDTEHEVVSHEPPKTKLTAWMEQNSLNEGVPKEELPLYAEIINTHVRDNKYKKWNRRKRDLHGGPFEKISRLHHVRITEGERPVYVRLGLLQTDDAYYQCIDTAVAHYMPEEVRKIFVMVLTFGPVNDPVRFFERHWDKMCDDFQYRADNEIVPTNILQSLVLFYLDRILQETEKSIRQFCLYYLTPDGESLAENITRHYEKRTVSSIVNDELSCDPIQMQRKYDSNFRRLRPRQRVLEERVVRAVQDKRPLRAFVDAPAGTEKTFCIATILEGIRSRSAIALSSRPVA</sequence>
<comment type="caution">
    <text evidence="2">The sequence shown here is derived from an EMBL/GenBank/DDBJ whole genome shotgun (WGS) entry which is preliminary data.</text>
</comment>
<dbReference type="InterPro" id="IPR025476">
    <property type="entry name" value="Helitron_helicase-like"/>
</dbReference>
<dbReference type="OrthoDB" id="1930928at2759"/>
<dbReference type="OMA" id="VEYCANI"/>
<name>A0A388L282_CHABU</name>
<feature type="domain" description="Helitron helicase-like" evidence="1">
    <location>
        <begin position="1"/>
        <end position="72"/>
    </location>
</feature>